<dbReference type="AlphaFoldDB" id="A0A5J4NRK8"/>
<gene>
    <name evidence="1" type="ORF">DEA37_0007158</name>
</gene>
<proteinExistence type="predicted"/>
<name>A0A5J4NRK8_9TREM</name>
<evidence type="ECO:0000313" key="1">
    <source>
        <dbReference type="EMBL" id="KAA3677800.1"/>
    </source>
</evidence>
<dbReference type="Proteomes" id="UP000324629">
    <property type="component" value="Unassembled WGS sequence"/>
</dbReference>
<accession>A0A5J4NRK8</accession>
<reference evidence="1 2" key="1">
    <citation type="journal article" date="2019" name="Gigascience">
        <title>Whole-genome sequence of the oriental lung fluke Paragonimus westermani.</title>
        <authorList>
            <person name="Oey H."/>
            <person name="Zakrzewski M."/>
            <person name="Narain K."/>
            <person name="Devi K.R."/>
            <person name="Agatsuma T."/>
            <person name="Nawaratna S."/>
            <person name="Gobert G.N."/>
            <person name="Jones M.K."/>
            <person name="Ragan M.A."/>
            <person name="McManus D.P."/>
            <person name="Krause L."/>
        </authorList>
    </citation>
    <scope>NUCLEOTIDE SEQUENCE [LARGE SCALE GENOMIC DNA]</scope>
    <source>
        <strain evidence="1 2">IND2009</strain>
    </source>
</reference>
<dbReference type="EMBL" id="QNGE01001338">
    <property type="protein sequence ID" value="KAA3677800.1"/>
    <property type="molecule type" value="Genomic_DNA"/>
</dbReference>
<comment type="caution">
    <text evidence="1">The sequence shown here is derived from an EMBL/GenBank/DDBJ whole genome shotgun (WGS) entry which is preliminary data.</text>
</comment>
<sequence>MTYEAFGDWSPEHLASTLWTPPSLTMSDTQSRSFEVFDSTVLTTETKSKRRSSCRQFITNQMMDIHASSLRALPNLRNSVSFSGNQSSHWNHLVDNDLKKSTFLQEFPFPTASSLESIKLKDPSDTHCEFTNQKSMTFRPSSLQSPEAPTKCTVPCWGTPPFSHENTLTSESNALVVSDCASSGLNQTNSTNHSDYLIDFSSACSNRTAQLQVTFLPAEANTEEKETKFGKVAKIAKLCDGTSKLFVERGRLVETCVTLTEFSHLTDENASLRDNGYRLRFIPYTSFGGVCKPAIGYHNQIQKAHYVPTEQLCFVQLFEARLDTWHQYQTDGNGYLFLETVLTSRCGIYQLVFPFHNSQCPTTCRKDVHIRISVVQPNGSELCSTNFQVVSCATPLRDFKRFCQRQQSASLDQSSDCNLVVSPVEQTESESKGSTACKSDVKWKAKRFTVDCELDISPVSSGFVSLSSPMGLSGALSEEESNGQTCTRVIPKVSYAEHFKHCFSTSPEDNPGTESSLVLYEPVGNGMDEHGSFSTAVAKRKRPNTESEEANATKLLESSQFTLNEWNEPKKHLNQKNSNLSKTNAEEEYTIRTRNKHVYRILRILEQELTLLYGETSISTRDRTDLE</sequence>
<evidence type="ECO:0000313" key="2">
    <source>
        <dbReference type="Proteomes" id="UP000324629"/>
    </source>
</evidence>
<protein>
    <submittedName>
        <fullName evidence="1">Uncharacterized protein</fullName>
    </submittedName>
</protein>
<keyword evidence="2" id="KW-1185">Reference proteome</keyword>
<organism evidence="1 2">
    <name type="scientific">Paragonimus westermani</name>
    <dbReference type="NCBI Taxonomy" id="34504"/>
    <lineage>
        <taxon>Eukaryota</taxon>
        <taxon>Metazoa</taxon>
        <taxon>Spiralia</taxon>
        <taxon>Lophotrochozoa</taxon>
        <taxon>Platyhelminthes</taxon>
        <taxon>Trematoda</taxon>
        <taxon>Digenea</taxon>
        <taxon>Plagiorchiida</taxon>
        <taxon>Troglotremata</taxon>
        <taxon>Troglotrematidae</taxon>
        <taxon>Paragonimus</taxon>
    </lineage>
</organism>